<dbReference type="RefSeq" id="WP_304996865.1">
    <property type="nucleotide sequence ID" value="NZ_CP101717.1"/>
</dbReference>
<dbReference type="InterPro" id="IPR001623">
    <property type="entry name" value="DnaJ_domain"/>
</dbReference>
<feature type="domain" description="J" evidence="2">
    <location>
        <begin position="148"/>
        <end position="201"/>
    </location>
</feature>
<dbReference type="SMART" id="SM00271">
    <property type="entry name" value="DnaJ"/>
    <property type="match status" value="1"/>
</dbReference>
<organism evidence="3">
    <name type="scientific">Salinispirillum sp. LH 10-3-1</name>
    <dbReference type="NCBI Taxonomy" id="2952525"/>
    <lineage>
        <taxon>Bacteria</taxon>
        <taxon>Pseudomonadati</taxon>
        <taxon>Pseudomonadota</taxon>
        <taxon>Gammaproteobacteria</taxon>
        <taxon>Oceanospirillales</taxon>
        <taxon>Saccharospirillaceae</taxon>
        <taxon>Salinispirillum</taxon>
    </lineage>
</organism>
<dbReference type="AlphaFoldDB" id="A0AB38YJT3"/>
<evidence type="ECO:0000256" key="1">
    <source>
        <dbReference type="ARBA" id="ARBA00023186"/>
    </source>
</evidence>
<protein>
    <submittedName>
        <fullName evidence="3">DnaJ domain-containing protein</fullName>
    </submittedName>
</protein>
<dbReference type="SUPFAM" id="SSF46565">
    <property type="entry name" value="Chaperone J-domain"/>
    <property type="match status" value="1"/>
</dbReference>
<dbReference type="Pfam" id="PF00226">
    <property type="entry name" value="DnaJ"/>
    <property type="match status" value="1"/>
</dbReference>
<accession>A0AB38YJT3</accession>
<proteinExistence type="predicted"/>
<dbReference type="Pfam" id="PF12339">
    <property type="entry name" value="DNAJ_related"/>
    <property type="match status" value="1"/>
</dbReference>
<gene>
    <name evidence="3" type="ORF">NFC81_07270</name>
</gene>
<dbReference type="InterPro" id="IPR036869">
    <property type="entry name" value="J_dom_sf"/>
</dbReference>
<keyword evidence="1" id="KW-0143">Chaperone</keyword>
<evidence type="ECO:0000313" key="3">
    <source>
        <dbReference type="EMBL" id="WLD59573.1"/>
    </source>
</evidence>
<sequence length="201" mass="23666">MIPADELMPRLEALLRQHPLGISEFDIITALHNDPDTPFKKPVMSDSWALFQCHFWLFHCLHLLRLELAARTGEHISIIATRVELQPQRTEAVVDEHTSTIRQLAALADPMQEYYLDIENLYRETPESIHEKLDHFWRRLSDPVHEQDDWAILELKPPISADRLRQQYRRLCQKHHPDRGGNAEHFRQVQSAYARLRGSKR</sequence>
<dbReference type="Gene3D" id="1.10.287.110">
    <property type="entry name" value="DnaJ domain"/>
    <property type="match status" value="1"/>
</dbReference>
<name>A0AB38YJT3_9GAMM</name>
<dbReference type="InterPro" id="IPR021059">
    <property type="entry name" value="DnaJ-related_N"/>
</dbReference>
<reference evidence="3" key="1">
    <citation type="submission" date="2022-07" db="EMBL/GenBank/DDBJ databases">
        <title>Complete genome sequence of Salinispirillum sp. LH10-3-1 capable of multiple carbohydrate inversion isolated from a soda lake.</title>
        <authorList>
            <person name="Liu J."/>
            <person name="Zhai Y."/>
            <person name="Zhang H."/>
            <person name="Yang H."/>
            <person name="Qu J."/>
            <person name="Li J."/>
        </authorList>
    </citation>
    <scope>NUCLEOTIDE SEQUENCE</scope>
    <source>
        <strain evidence="3">LH 10-3-1</strain>
    </source>
</reference>
<evidence type="ECO:0000259" key="2">
    <source>
        <dbReference type="PROSITE" id="PS50076"/>
    </source>
</evidence>
<dbReference type="PROSITE" id="PS50076">
    <property type="entry name" value="DNAJ_2"/>
    <property type="match status" value="1"/>
</dbReference>
<dbReference type="CDD" id="cd06257">
    <property type="entry name" value="DnaJ"/>
    <property type="match status" value="1"/>
</dbReference>
<dbReference type="EMBL" id="CP101717">
    <property type="protein sequence ID" value="WLD59573.1"/>
    <property type="molecule type" value="Genomic_DNA"/>
</dbReference>